<dbReference type="EMBL" id="QXFM01000140">
    <property type="protein sequence ID" value="RIV80889.1"/>
    <property type="molecule type" value="Genomic_DNA"/>
</dbReference>
<reference evidence="3 4" key="1">
    <citation type="submission" date="2018-08" db="EMBL/GenBank/DDBJ databases">
        <title>Erythrobacter zhengii sp.nov., a bacterium isolated from deep-sea sediment.</title>
        <authorList>
            <person name="Fang C."/>
            <person name="Wu Y.-H."/>
            <person name="Sun C."/>
            <person name="Wang H."/>
            <person name="Cheng H."/>
            <person name="Meng F.-X."/>
            <person name="Wang C.-S."/>
            <person name="Xu X.-W."/>
        </authorList>
    </citation>
    <scope>NUCLEOTIDE SEQUENCE [LARGE SCALE GENOMIC DNA]</scope>
    <source>
        <strain evidence="3 4">CCTCC AB 2015396</strain>
    </source>
</reference>
<evidence type="ECO:0000313" key="4">
    <source>
        <dbReference type="Proteomes" id="UP000265366"/>
    </source>
</evidence>
<dbReference type="OrthoDB" id="7409746at2"/>
<evidence type="ECO:0000313" key="3">
    <source>
        <dbReference type="EMBL" id="RIV80889.1"/>
    </source>
</evidence>
<evidence type="ECO:0000256" key="2">
    <source>
        <dbReference type="SAM" id="Phobius"/>
    </source>
</evidence>
<keyword evidence="2" id="KW-0812">Transmembrane</keyword>
<dbReference type="Proteomes" id="UP000265366">
    <property type="component" value="Unassembled WGS sequence"/>
</dbReference>
<evidence type="ECO:0008006" key="5">
    <source>
        <dbReference type="Google" id="ProtNLM"/>
    </source>
</evidence>
<comment type="caution">
    <text evidence="3">The sequence shown here is derived from an EMBL/GenBank/DDBJ whole genome shotgun (WGS) entry which is preliminary data.</text>
</comment>
<dbReference type="AlphaFoldDB" id="A0A3A1P0I9"/>
<keyword evidence="2" id="KW-1133">Transmembrane helix</keyword>
<feature type="transmembrane region" description="Helical" evidence="2">
    <location>
        <begin position="50"/>
        <end position="69"/>
    </location>
</feature>
<organism evidence="3 4">
    <name type="scientific">Aurantiacibacter xanthus</name>
    <dbReference type="NCBI Taxonomy" id="1784712"/>
    <lineage>
        <taxon>Bacteria</taxon>
        <taxon>Pseudomonadati</taxon>
        <taxon>Pseudomonadota</taxon>
        <taxon>Alphaproteobacteria</taxon>
        <taxon>Sphingomonadales</taxon>
        <taxon>Erythrobacteraceae</taxon>
        <taxon>Aurantiacibacter</taxon>
    </lineage>
</organism>
<gene>
    <name evidence="3" type="ORF">D2V17_18465</name>
</gene>
<accession>A0A3A1P0I9</accession>
<evidence type="ECO:0000256" key="1">
    <source>
        <dbReference type="SAM" id="MobiDB-lite"/>
    </source>
</evidence>
<dbReference type="RefSeq" id="WP_119594626.1">
    <property type="nucleotide sequence ID" value="NZ_QXFM01000140.1"/>
</dbReference>
<feature type="region of interest" description="Disordered" evidence="1">
    <location>
        <begin position="1"/>
        <end position="34"/>
    </location>
</feature>
<sequence>MSDDKRAALKERIEAAQESEAARRARKLGDSAKAGAVEAKDKFTAFAKEHPVATVAGGVVAGVLIASLFKGPRRAAARTGVKAAGLASVGSEIALGFLSELRDSAGHAGEEGKRKLTDLGDSAGDAVRRVGREASYRAGNAGDSARIAGREVTKTIMRALKRH</sequence>
<keyword evidence="2" id="KW-0472">Membrane</keyword>
<keyword evidence="4" id="KW-1185">Reference proteome</keyword>
<feature type="compositionally biased region" description="Basic and acidic residues" evidence="1">
    <location>
        <begin position="1"/>
        <end position="30"/>
    </location>
</feature>
<proteinExistence type="predicted"/>
<name>A0A3A1P0I9_9SPHN</name>
<protein>
    <recommendedName>
        <fullName evidence="5">DUF883 family protein</fullName>
    </recommendedName>
</protein>